<feature type="transmembrane region" description="Helical" evidence="6">
    <location>
        <begin position="217"/>
        <end position="239"/>
    </location>
</feature>
<dbReference type="Proteomes" id="UP000647172">
    <property type="component" value="Unassembled WGS sequence"/>
</dbReference>
<feature type="transmembrane region" description="Helical" evidence="6">
    <location>
        <begin position="245"/>
        <end position="266"/>
    </location>
</feature>
<dbReference type="Pfam" id="PF07690">
    <property type="entry name" value="MFS_1"/>
    <property type="match status" value="1"/>
</dbReference>
<feature type="transmembrane region" description="Helical" evidence="6">
    <location>
        <begin position="150"/>
        <end position="179"/>
    </location>
</feature>
<evidence type="ECO:0000256" key="1">
    <source>
        <dbReference type="ARBA" id="ARBA00004651"/>
    </source>
</evidence>
<keyword evidence="2" id="KW-1003">Cell membrane</keyword>
<feature type="transmembrane region" description="Helical" evidence="6">
    <location>
        <begin position="278"/>
        <end position="298"/>
    </location>
</feature>
<evidence type="ECO:0000313" key="8">
    <source>
        <dbReference type="Proteomes" id="UP000647172"/>
    </source>
</evidence>
<feature type="transmembrane region" description="Helical" evidence="6">
    <location>
        <begin position="304"/>
        <end position="328"/>
    </location>
</feature>
<dbReference type="PANTHER" id="PTHR23513:SF17">
    <property type="entry name" value="MEMBRANE PROTEIN"/>
    <property type="match status" value="1"/>
</dbReference>
<evidence type="ECO:0008006" key="9">
    <source>
        <dbReference type="Google" id="ProtNLM"/>
    </source>
</evidence>
<feature type="transmembrane region" description="Helical" evidence="6">
    <location>
        <begin position="367"/>
        <end position="386"/>
    </location>
</feature>
<dbReference type="InterPro" id="IPR036259">
    <property type="entry name" value="MFS_trans_sf"/>
</dbReference>
<feature type="transmembrane region" description="Helical" evidence="6">
    <location>
        <begin position="340"/>
        <end position="361"/>
    </location>
</feature>
<comment type="subcellular location">
    <subcellularLocation>
        <location evidence="1">Cell membrane</location>
        <topology evidence="1">Multi-pass membrane protein</topology>
    </subcellularLocation>
</comment>
<dbReference type="Gene3D" id="1.20.1250.20">
    <property type="entry name" value="MFS general substrate transporter like domains"/>
    <property type="match status" value="1"/>
</dbReference>
<comment type="caution">
    <text evidence="7">The sequence shown here is derived from an EMBL/GenBank/DDBJ whole genome shotgun (WGS) entry which is preliminary data.</text>
</comment>
<dbReference type="GO" id="GO:0022857">
    <property type="term" value="F:transmembrane transporter activity"/>
    <property type="evidence" value="ECO:0007669"/>
    <property type="project" value="InterPro"/>
</dbReference>
<protein>
    <recommendedName>
        <fullName evidence="9">MFS transporter</fullName>
    </recommendedName>
</protein>
<dbReference type="InterPro" id="IPR011701">
    <property type="entry name" value="MFS"/>
</dbReference>
<keyword evidence="5 6" id="KW-0472">Membrane</keyword>
<evidence type="ECO:0000256" key="3">
    <source>
        <dbReference type="ARBA" id="ARBA00022692"/>
    </source>
</evidence>
<name>A0A919MS55_9ACTN</name>
<gene>
    <name evidence="7" type="ORF">Ani05nite_11790</name>
</gene>
<keyword evidence="4 6" id="KW-1133">Transmembrane helix</keyword>
<sequence>MRRYGIWLTAATVSLLGTQVLGFAMAWVAAGRGGAFAGLVLTAINLPRAALLLAGGAVADRLGAWRVMVVADALMAVLMLGLAAAVLLRGEQPWLLLGAALAVGVVDAFYLPSSGAVPRLLVGGAGLARALSARQLAGQLVASAGPPLGALVVAAAGIAAAALGNAATFALMAVVLLALRRGGTGPLPAPAVRGEGLWRRVVDGVRLAAGDGIVRPALALTAAAAAFWLPVTGLLVPLLARQRQWPAAAGGAIVGAVALGTAAVALTVLARGAFRRPGAAALAGLGVAAGATVALAVAPGVPAAVAAALVAGVGNGLFAAHIAPLVLGAAPATHLARIQAVLVLVQSVPLLVTNNALGGLADAGSPAVVLIACGVALGAATILTAVRSELPAAAG</sequence>
<evidence type="ECO:0000256" key="5">
    <source>
        <dbReference type="ARBA" id="ARBA00023136"/>
    </source>
</evidence>
<evidence type="ECO:0000256" key="4">
    <source>
        <dbReference type="ARBA" id="ARBA00022989"/>
    </source>
</evidence>
<dbReference type="EMBL" id="BOMQ01000016">
    <property type="protein sequence ID" value="GIE47645.1"/>
    <property type="molecule type" value="Genomic_DNA"/>
</dbReference>
<feature type="transmembrane region" description="Helical" evidence="6">
    <location>
        <begin position="36"/>
        <end position="59"/>
    </location>
</feature>
<feature type="transmembrane region" description="Helical" evidence="6">
    <location>
        <begin position="65"/>
        <end position="87"/>
    </location>
</feature>
<dbReference type="PANTHER" id="PTHR23513">
    <property type="entry name" value="INTEGRAL MEMBRANE EFFLUX PROTEIN-RELATED"/>
    <property type="match status" value="1"/>
</dbReference>
<dbReference type="RefSeq" id="WP_239129366.1">
    <property type="nucleotide sequence ID" value="NZ_BAAAYJ010000065.1"/>
</dbReference>
<dbReference type="SUPFAM" id="SSF103473">
    <property type="entry name" value="MFS general substrate transporter"/>
    <property type="match status" value="1"/>
</dbReference>
<feature type="transmembrane region" description="Helical" evidence="6">
    <location>
        <begin position="94"/>
        <end position="111"/>
    </location>
</feature>
<keyword evidence="8" id="KW-1185">Reference proteome</keyword>
<evidence type="ECO:0000256" key="2">
    <source>
        <dbReference type="ARBA" id="ARBA00022475"/>
    </source>
</evidence>
<accession>A0A919MS55</accession>
<dbReference type="GO" id="GO:0005886">
    <property type="term" value="C:plasma membrane"/>
    <property type="evidence" value="ECO:0007669"/>
    <property type="project" value="UniProtKB-SubCell"/>
</dbReference>
<evidence type="ECO:0000313" key="7">
    <source>
        <dbReference type="EMBL" id="GIE47645.1"/>
    </source>
</evidence>
<reference evidence="7" key="1">
    <citation type="submission" date="2021-01" db="EMBL/GenBank/DDBJ databases">
        <title>Whole genome shotgun sequence of Actinoplanes nipponensis NBRC 14063.</title>
        <authorList>
            <person name="Komaki H."/>
            <person name="Tamura T."/>
        </authorList>
    </citation>
    <scope>NUCLEOTIDE SEQUENCE</scope>
    <source>
        <strain evidence="7">NBRC 14063</strain>
    </source>
</reference>
<organism evidence="7 8">
    <name type="scientific">Actinoplanes nipponensis</name>
    <dbReference type="NCBI Taxonomy" id="135950"/>
    <lineage>
        <taxon>Bacteria</taxon>
        <taxon>Bacillati</taxon>
        <taxon>Actinomycetota</taxon>
        <taxon>Actinomycetes</taxon>
        <taxon>Micromonosporales</taxon>
        <taxon>Micromonosporaceae</taxon>
        <taxon>Actinoplanes</taxon>
    </lineage>
</organism>
<evidence type="ECO:0000256" key="6">
    <source>
        <dbReference type="SAM" id="Phobius"/>
    </source>
</evidence>
<proteinExistence type="predicted"/>
<keyword evidence="3 6" id="KW-0812">Transmembrane</keyword>
<feature type="transmembrane region" description="Helical" evidence="6">
    <location>
        <begin position="6"/>
        <end position="29"/>
    </location>
</feature>
<dbReference type="AlphaFoldDB" id="A0A919MS55"/>